<proteinExistence type="predicted"/>
<dbReference type="InterPro" id="IPR013604">
    <property type="entry name" value="7TM_chemorcpt"/>
</dbReference>
<dbReference type="GO" id="GO:0050909">
    <property type="term" value="P:sensory perception of taste"/>
    <property type="evidence" value="ECO:0007669"/>
    <property type="project" value="InterPro"/>
</dbReference>
<keyword evidence="3 6" id="KW-0812">Transmembrane</keyword>
<accession>A0A4Y2HAB3</accession>
<evidence type="ECO:0008006" key="9">
    <source>
        <dbReference type="Google" id="ProtNLM"/>
    </source>
</evidence>
<dbReference type="AlphaFoldDB" id="A0A4Y2HAB3"/>
<protein>
    <recommendedName>
        <fullName evidence="9">Gustatory receptor</fullName>
    </recommendedName>
</protein>
<comment type="subcellular location">
    <subcellularLocation>
        <location evidence="1">Cell membrane</location>
        <topology evidence="1">Multi-pass membrane protein</topology>
    </subcellularLocation>
</comment>
<feature type="transmembrane region" description="Helical" evidence="6">
    <location>
        <begin position="20"/>
        <end position="38"/>
    </location>
</feature>
<dbReference type="EMBL" id="BGPR01001802">
    <property type="protein sequence ID" value="GBM62136.1"/>
    <property type="molecule type" value="Genomic_DNA"/>
</dbReference>
<feature type="transmembrane region" description="Helical" evidence="6">
    <location>
        <begin position="76"/>
        <end position="99"/>
    </location>
</feature>
<feature type="transmembrane region" description="Helical" evidence="6">
    <location>
        <begin position="228"/>
        <end position="247"/>
    </location>
</feature>
<comment type="caution">
    <text evidence="7">The sequence shown here is derived from an EMBL/GenBank/DDBJ whole genome shotgun (WGS) entry which is preliminary data.</text>
</comment>
<evidence type="ECO:0000313" key="8">
    <source>
        <dbReference type="Proteomes" id="UP000499080"/>
    </source>
</evidence>
<reference evidence="7 8" key="1">
    <citation type="journal article" date="2019" name="Sci. Rep.">
        <title>Orb-weaving spider Araneus ventricosus genome elucidates the spidroin gene catalogue.</title>
        <authorList>
            <person name="Kono N."/>
            <person name="Nakamura H."/>
            <person name="Ohtoshi R."/>
            <person name="Moran D.A.P."/>
            <person name="Shinohara A."/>
            <person name="Yoshida Y."/>
            <person name="Fujiwara M."/>
            <person name="Mori M."/>
            <person name="Tomita M."/>
            <person name="Arakawa K."/>
        </authorList>
    </citation>
    <scope>NUCLEOTIDE SEQUENCE [LARGE SCALE GENOMIC DNA]</scope>
</reference>
<feature type="transmembrane region" description="Helical" evidence="6">
    <location>
        <begin position="50"/>
        <end position="70"/>
    </location>
</feature>
<dbReference type="OrthoDB" id="6427482at2759"/>
<sequence length="402" mass="46201">MEATVLNMEDTLPEILKEQIGTLWIALKFTGIIPFSNSRQKVSRYVYIKACELFFPFLLLCNLIYCWYVTMKGNAFAYPVFLDSLIPLFTNILWCFMYLRRNSLRNFMNGLANSTLTASTPKNRYLPLTVKAALCFAMIYPPFLMSLRFFQNNKVETIDMFRYLQEIIFPSIVTLLYTTICYVLLQNVRSCKNMIHTKLDITCHMAVKNFRNIYLSIIKDAEMFEDSFSCVAFIVILKNFCVVSYIMTDMMNDPYWIKGNSLEASFYLAFNLLSTGALTAYAASIPLEMLNIKSMLLDKLSEQSLDDRWFVNGKQLRLLLRRRVCTLTACGMFSFDRGFLPKALATVIAHLVAFDHLQLTCTTSSQQVRCMMTSFLPLKLVTNLRSCRVKLAASLQSKTAAN</sequence>
<evidence type="ECO:0000256" key="4">
    <source>
        <dbReference type="ARBA" id="ARBA00022989"/>
    </source>
</evidence>
<name>A0A4Y2HAB3_ARAVE</name>
<keyword evidence="8" id="KW-1185">Reference proteome</keyword>
<keyword evidence="2" id="KW-1003">Cell membrane</keyword>
<evidence type="ECO:0000256" key="2">
    <source>
        <dbReference type="ARBA" id="ARBA00022475"/>
    </source>
</evidence>
<dbReference type="Proteomes" id="UP000499080">
    <property type="component" value="Unassembled WGS sequence"/>
</dbReference>
<feature type="transmembrane region" description="Helical" evidence="6">
    <location>
        <begin position="167"/>
        <end position="185"/>
    </location>
</feature>
<evidence type="ECO:0000256" key="6">
    <source>
        <dbReference type="SAM" id="Phobius"/>
    </source>
</evidence>
<dbReference type="Pfam" id="PF08395">
    <property type="entry name" value="7tm_7"/>
    <property type="match status" value="1"/>
</dbReference>
<organism evidence="7 8">
    <name type="scientific">Araneus ventricosus</name>
    <name type="common">Orbweaver spider</name>
    <name type="synonym">Epeira ventricosa</name>
    <dbReference type="NCBI Taxonomy" id="182803"/>
    <lineage>
        <taxon>Eukaryota</taxon>
        <taxon>Metazoa</taxon>
        <taxon>Ecdysozoa</taxon>
        <taxon>Arthropoda</taxon>
        <taxon>Chelicerata</taxon>
        <taxon>Arachnida</taxon>
        <taxon>Araneae</taxon>
        <taxon>Araneomorphae</taxon>
        <taxon>Entelegynae</taxon>
        <taxon>Araneoidea</taxon>
        <taxon>Araneidae</taxon>
        <taxon>Araneus</taxon>
    </lineage>
</organism>
<evidence type="ECO:0000256" key="3">
    <source>
        <dbReference type="ARBA" id="ARBA00022692"/>
    </source>
</evidence>
<keyword evidence="4 6" id="KW-1133">Transmembrane helix</keyword>
<keyword evidence="5 6" id="KW-0472">Membrane</keyword>
<feature type="transmembrane region" description="Helical" evidence="6">
    <location>
        <begin position="128"/>
        <end position="147"/>
    </location>
</feature>
<feature type="transmembrane region" description="Helical" evidence="6">
    <location>
        <begin position="267"/>
        <end position="287"/>
    </location>
</feature>
<evidence type="ECO:0000313" key="7">
    <source>
        <dbReference type="EMBL" id="GBM62136.1"/>
    </source>
</evidence>
<gene>
    <name evidence="7" type="ORF">AVEN_207624_1</name>
</gene>
<evidence type="ECO:0000256" key="1">
    <source>
        <dbReference type="ARBA" id="ARBA00004651"/>
    </source>
</evidence>
<dbReference type="GO" id="GO:0005886">
    <property type="term" value="C:plasma membrane"/>
    <property type="evidence" value="ECO:0007669"/>
    <property type="project" value="UniProtKB-SubCell"/>
</dbReference>
<evidence type="ECO:0000256" key="5">
    <source>
        <dbReference type="ARBA" id="ARBA00023136"/>
    </source>
</evidence>